<evidence type="ECO:0000256" key="1">
    <source>
        <dbReference type="SAM" id="MobiDB-lite"/>
    </source>
</evidence>
<proteinExistence type="predicted"/>
<dbReference type="SMART" id="SM00209">
    <property type="entry name" value="TSP1"/>
    <property type="match status" value="1"/>
</dbReference>
<dbReference type="Gene3D" id="2.20.100.10">
    <property type="entry name" value="Thrombospondin type-1 (TSP1) repeat"/>
    <property type="match status" value="1"/>
</dbReference>
<keyword evidence="2" id="KW-1133">Transmembrane helix</keyword>
<dbReference type="PROSITE" id="PS50092">
    <property type="entry name" value="TSP1"/>
    <property type="match status" value="1"/>
</dbReference>
<dbReference type="Proteomes" id="UP000887578">
    <property type="component" value="Unplaced"/>
</dbReference>
<feature type="region of interest" description="Disordered" evidence="1">
    <location>
        <begin position="1"/>
        <end position="102"/>
    </location>
</feature>
<feature type="compositionally biased region" description="Low complexity" evidence="1">
    <location>
        <begin position="1"/>
        <end position="13"/>
    </location>
</feature>
<reference evidence="4" key="1">
    <citation type="submission" date="2022-11" db="UniProtKB">
        <authorList>
            <consortium name="WormBaseParasite"/>
        </authorList>
    </citation>
    <scope>IDENTIFICATION</scope>
</reference>
<keyword evidence="2" id="KW-0472">Membrane</keyword>
<feature type="compositionally biased region" description="Low complexity" evidence="1">
    <location>
        <begin position="21"/>
        <end position="41"/>
    </location>
</feature>
<feature type="transmembrane region" description="Helical" evidence="2">
    <location>
        <begin position="124"/>
        <end position="152"/>
    </location>
</feature>
<accession>A0A914QUV2</accession>
<keyword evidence="3" id="KW-1185">Reference proteome</keyword>
<organism evidence="3 4">
    <name type="scientific">Panagrolaimus davidi</name>
    <dbReference type="NCBI Taxonomy" id="227884"/>
    <lineage>
        <taxon>Eukaryota</taxon>
        <taxon>Metazoa</taxon>
        <taxon>Ecdysozoa</taxon>
        <taxon>Nematoda</taxon>
        <taxon>Chromadorea</taxon>
        <taxon>Rhabditida</taxon>
        <taxon>Tylenchina</taxon>
        <taxon>Panagrolaimomorpha</taxon>
        <taxon>Panagrolaimoidea</taxon>
        <taxon>Panagrolaimidae</taxon>
        <taxon>Panagrolaimus</taxon>
    </lineage>
</organism>
<evidence type="ECO:0000256" key="2">
    <source>
        <dbReference type="SAM" id="Phobius"/>
    </source>
</evidence>
<evidence type="ECO:0000313" key="4">
    <source>
        <dbReference type="WBParaSite" id="PDA_v2.g7753.t1"/>
    </source>
</evidence>
<feature type="compositionally biased region" description="Polar residues" evidence="1">
    <location>
        <begin position="42"/>
        <end position="52"/>
    </location>
</feature>
<sequence>MDAAATPAAAAAEQPPPPPAVEASPAAAAAAPAPTAPTPSQRSVVQKSQLQGSIRDGLPSEDTLNENTLEGEPPNPADVGEYTGQLSDVSDGEDEGAQRTASRNALSTWYRRIQPLIRNKRVRVFAIINTILTILNLILFIGCMVILGFLIFEAVEVNNRSQQDKPCIFQWTEWSACPATCASGDKPPLKTRYVNRSSVIQARGSNYKPCPKGLESRKDYAPCNTHRCPIKLSSVTEWTNCFKKDVTDATSKCYQMRNLTIGDYLVEIDTTELTKECECSLAVN</sequence>
<protein>
    <submittedName>
        <fullName evidence="4">Uncharacterized protein</fullName>
    </submittedName>
</protein>
<name>A0A914QUV2_9BILA</name>
<dbReference type="InterPro" id="IPR036383">
    <property type="entry name" value="TSP1_rpt_sf"/>
</dbReference>
<keyword evidence="2" id="KW-0812">Transmembrane</keyword>
<dbReference type="WBParaSite" id="PDA_v2.g7753.t1">
    <property type="protein sequence ID" value="PDA_v2.g7753.t1"/>
    <property type="gene ID" value="PDA_v2.g7753"/>
</dbReference>
<dbReference type="InterPro" id="IPR000884">
    <property type="entry name" value="TSP1_rpt"/>
</dbReference>
<evidence type="ECO:0000313" key="3">
    <source>
        <dbReference type="Proteomes" id="UP000887578"/>
    </source>
</evidence>
<dbReference type="AlphaFoldDB" id="A0A914QUV2"/>